<dbReference type="SUPFAM" id="SSF56281">
    <property type="entry name" value="Metallo-hydrolase/oxidoreductase"/>
    <property type="match status" value="1"/>
</dbReference>
<gene>
    <name evidence="1" type="ORF">OKW52_10920</name>
</gene>
<dbReference type="Gene3D" id="3.60.15.10">
    <property type="entry name" value="Ribonuclease Z/Hydroxyacylglutathione hydrolase-like"/>
    <property type="match status" value="1"/>
</dbReference>
<reference evidence="1 2" key="1">
    <citation type="submission" date="2022-10" db="EMBL/GenBank/DDBJ databases">
        <title>Pararhodobacter sp. nov., isolated from marine algae.</title>
        <authorList>
            <person name="Choi B.J."/>
            <person name="Kim J.M."/>
            <person name="Lee J.K."/>
            <person name="Choi D.G."/>
            <person name="Jeon C.O."/>
        </authorList>
    </citation>
    <scope>NUCLEOTIDE SEQUENCE [LARGE SCALE GENOMIC DNA]</scope>
    <source>
        <strain evidence="1 2">ZQ420</strain>
    </source>
</reference>
<keyword evidence="2" id="KW-1185">Reference proteome</keyword>
<sequence length="71" mass="7492">MIAGDLLASGILLGGIALRGRPKSPPFEEDRAAVAASLRRLLAMGCETFYLGHGGPLPAAAVRRHIERLRG</sequence>
<evidence type="ECO:0000313" key="2">
    <source>
        <dbReference type="Proteomes" id="UP001208938"/>
    </source>
</evidence>
<evidence type="ECO:0000313" key="1">
    <source>
        <dbReference type="EMBL" id="MCW1932754.1"/>
    </source>
</evidence>
<dbReference type="InterPro" id="IPR036866">
    <property type="entry name" value="RibonucZ/Hydroxyglut_hydro"/>
</dbReference>
<accession>A0ABT3GYV9</accession>
<organism evidence="1 2">
    <name type="scientific">Pararhodobacter zhoushanensis</name>
    <dbReference type="NCBI Taxonomy" id="2479545"/>
    <lineage>
        <taxon>Bacteria</taxon>
        <taxon>Pseudomonadati</taxon>
        <taxon>Pseudomonadota</taxon>
        <taxon>Alphaproteobacteria</taxon>
        <taxon>Rhodobacterales</taxon>
        <taxon>Paracoccaceae</taxon>
        <taxon>Pararhodobacter</taxon>
    </lineage>
</organism>
<name>A0ABT3GYV9_9RHOB</name>
<dbReference type="Proteomes" id="UP001208938">
    <property type="component" value="Unassembled WGS sequence"/>
</dbReference>
<dbReference type="RefSeq" id="WP_264505730.1">
    <property type="nucleotide sequence ID" value="NZ_JAPDFL010000001.1"/>
</dbReference>
<dbReference type="EMBL" id="JAPDFL010000001">
    <property type="protein sequence ID" value="MCW1932754.1"/>
    <property type="molecule type" value="Genomic_DNA"/>
</dbReference>
<protein>
    <submittedName>
        <fullName evidence="1">Uncharacterized protein</fullName>
    </submittedName>
</protein>
<comment type="caution">
    <text evidence="1">The sequence shown here is derived from an EMBL/GenBank/DDBJ whole genome shotgun (WGS) entry which is preliminary data.</text>
</comment>
<proteinExistence type="predicted"/>